<sequence>MKRITIIDQEIARQFFGQFDRNIRQLEKDFSVTIAGRGNELIIKGARRKVLAAQQAVENRLASLEGRPAAAPVSPKPSQADRETEPAGETIQVGSKRTRIVPRTEGQLRYVEAIRRSEIVVGIGPAGTGKTFLAVSLAIENLRENKVERIVITRPAIEAGEKLGFLPGDLEEKIRPYLQPIYDALYDLLWPEEIRRLMEHRIIEILPLAYMRGRTLGDAFILLDEAQNATPEQMKMFLTRIGVGSKAVVTGDITQSDLPMEQTSGLEDIEKFLKTIPGIEFAYLDEKDVVRHPLVREIIRAYEIEKNRRRTSLAKPAAQRKSKPKTAGQQDA</sequence>
<evidence type="ECO:0000313" key="9">
    <source>
        <dbReference type="EMBL" id="OPZ93581.1"/>
    </source>
</evidence>
<feature type="region of interest" description="Disordered" evidence="7">
    <location>
        <begin position="310"/>
        <end position="332"/>
    </location>
</feature>
<dbReference type="InterPro" id="IPR027417">
    <property type="entry name" value="P-loop_NTPase"/>
</dbReference>
<dbReference type="FunFam" id="3.40.50.300:FF:000013">
    <property type="entry name" value="PhoH family ATPase"/>
    <property type="match status" value="1"/>
</dbReference>
<dbReference type="SUPFAM" id="SSF52540">
    <property type="entry name" value="P-loop containing nucleoside triphosphate hydrolases"/>
    <property type="match status" value="1"/>
</dbReference>
<proteinExistence type="inferred from homology"/>
<comment type="similarity">
    <text evidence="2">Belongs to the PhoH family.</text>
</comment>
<keyword evidence="3" id="KW-0963">Cytoplasm</keyword>
<feature type="compositionally biased region" description="Basic residues" evidence="7">
    <location>
        <begin position="310"/>
        <end position="324"/>
    </location>
</feature>
<accession>A0A1V5ML81</accession>
<keyword evidence="4" id="KW-0547">Nucleotide-binding</keyword>
<dbReference type="Gene3D" id="3.40.50.300">
    <property type="entry name" value="P-loop containing nucleotide triphosphate hydrolases"/>
    <property type="match status" value="1"/>
</dbReference>
<dbReference type="InterPro" id="IPR051451">
    <property type="entry name" value="PhoH2-like"/>
</dbReference>
<evidence type="ECO:0000256" key="6">
    <source>
        <dbReference type="ARBA" id="ARBA00039970"/>
    </source>
</evidence>
<dbReference type="Proteomes" id="UP000485484">
    <property type="component" value="Unassembled WGS sequence"/>
</dbReference>
<evidence type="ECO:0000256" key="4">
    <source>
        <dbReference type="ARBA" id="ARBA00022741"/>
    </source>
</evidence>
<comment type="caution">
    <text evidence="9">The sequence shown here is derived from an EMBL/GenBank/DDBJ whole genome shotgun (WGS) entry which is preliminary data.</text>
</comment>
<comment type="subcellular location">
    <subcellularLocation>
        <location evidence="1">Cytoplasm</location>
    </subcellularLocation>
</comment>
<reference evidence="9" key="1">
    <citation type="submission" date="2017-02" db="EMBL/GenBank/DDBJ databases">
        <title>Delving into the versatile metabolic prowess of the omnipresent phylum Bacteroidetes.</title>
        <authorList>
            <person name="Nobu M.K."/>
            <person name="Mei R."/>
            <person name="Narihiro T."/>
            <person name="Kuroda K."/>
            <person name="Liu W.-T."/>
        </authorList>
    </citation>
    <scope>NUCLEOTIDE SEQUENCE</scope>
    <source>
        <strain evidence="9">ADurb.Bin417</strain>
    </source>
</reference>
<feature type="region of interest" description="Disordered" evidence="7">
    <location>
        <begin position="65"/>
        <end position="91"/>
    </location>
</feature>
<dbReference type="PANTHER" id="PTHR30473:SF1">
    <property type="entry name" value="PHOH-LIKE PROTEIN"/>
    <property type="match status" value="1"/>
</dbReference>
<dbReference type="GO" id="GO:0005524">
    <property type="term" value="F:ATP binding"/>
    <property type="evidence" value="ECO:0007669"/>
    <property type="project" value="UniProtKB-KW"/>
</dbReference>
<dbReference type="Pfam" id="PF02562">
    <property type="entry name" value="PhoH"/>
    <property type="match status" value="1"/>
</dbReference>
<evidence type="ECO:0000256" key="3">
    <source>
        <dbReference type="ARBA" id="ARBA00022490"/>
    </source>
</evidence>
<evidence type="ECO:0000256" key="2">
    <source>
        <dbReference type="ARBA" id="ARBA00010393"/>
    </source>
</evidence>
<evidence type="ECO:0000256" key="1">
    <source>
        <dbReference type="ARBA" id="ARBA00004496"/>
    </source>
</evidence>
<organism evidence="9">
    <name type="scientific">candidate division TA06 bacterium ADurb.Bin417</name>
    <dbReference type="NCBI Taxonomy" id="1852828"/>
    <lineage>
        <taxon>Bacteria</taxon>
        <taxon>Bacteria division TA06</taxon>
    </lineage>
</organism>
<evidence type="ECO:0000259" key="8">
    <source>
        <dbReference type="Pfam" id="PF02562"/>
    </source>
</evidence>
<protein>
    <recommendedName>
        <fullName evidence="6">PhoH-like protein</fullName>
    </recommendedName>
</protein>
<feature type="domain" description="PhoH-like protein" evidence="8">
    <location>
        <begin position="100"/>
        <end position="303"/>
    </location>
</feature>
<dbReference type="AlphaFoldDB" id="A0A1V5ML81"/>
<name>A0A1V5ML81_UNCT6</name>
<keyword evidence="5" id="KW-0067">ATP-binding</keyword>
<dbReference type="InterPro" id="IPR003714">
    <property type="entry name" value="PhoH"/>
</dbReference>
<evidence type="ECO:0000256" key="7">
    <source>
        <dbReference type="SAM" id="MobiDB-lite"/>
    </source>
</evidence>
<gene>
    <name evidence="9" type="primary">ybeZ</name>
    <name evidence="9" type="ORF">BWY73_00237</name>
</gene>
<dbReference type="EMBL" id="MWAK01000017">
    <property type="protein sequence ID" value="OPZ93581.1"/>
    <property type="molecule type" value="Genomic_DNA"/>
</dbReference>
<evidence type="ECO:0000256" key="5">
    <source>
        <dbReference type="ARBA" id="ARBA00022840"/>
    </source>
</evidence>
<dbReference type="PANTHER" id="PTHR30473">
    <property type="entry name" value="PROTEIN PHOH"/>
    <property type="match status" value="1"/>
</dbReference>
<dbReference type="GO" id="GO:0005829">
    <property type="term" value="C:cytosol"/>
    <property type="evidence" value="ECO:0007669"/>
    <property type="project" value="TreeGrafter"/>
</dbReference>